<keyword evidence="1" id="KW-1133">Transmembrane helix</keyword>
<keyword evidence="1" id="KW-0812">Transmembrane</keyword>
<dbReference type="Proteomes" id="UP000481153">
    <property type="component" value="Unassembled WGS sequence"/>
</dbReference>
<protein>
    <submittedName>
        <fullName evidence="2">Uncharacterized protein</fullName>
    </submittedName>
</protein>
<evidence type="ECO:0000313" key="2">
    <source>
        <dbReference type="EMBL" id="KAF0740568.1"/>
    </source>
</evidence>
<evidence type="ECO:0000313" key="3">
    <source>
        <dbReference type="Proteomes" id="UP000481153"/>
    </source>
</evidence>
<sequence length="243" mass="26938">MSRDERRWLLPHQADGPKTSYFQPGRRAIALLVAGILAFYVAGAIHLHGALEPPQEKDAGQRDGDGRVELDAAHISFPLDCSFRQYTLSADDEGLAYISGNGRAFRSDHTNLFGRGVTGKIISVDANAFLLRSNGECCRFMDSGDEILLKPTSFFNYRSVGNAVFDTAMATLWVDPEQASMFWQDANGLPLRWDYIPKSPAGKRITAGKMMSMVFTNFTLGPQDRILFDVPASCTTAQRCRFD</sequence>
<feature type="transmembrane region" description="Helical" evidence="1">
    <location>
        <begin position="28"/>
        <end position="47"/>
    </location>
</feature>
<accession>A0A6G0XJM0</accession>
<dbReference type="EMBL" id="VJMJ01000048">
    <property type="protein sequence ID" value="KAF0740568.1"/>
    <property type="molecule type" value="Genomic_DNA"/>
</dbReference>
<organism evidence="2 3">
    <name type="scientific">Aphanomyces euteiches</name>
    <dbReference type="NCBI Taxonomy" id="100861"/>
    <lineage>
        <taxon>Eukaryota</taxon>
        <taxon>Sar</taxon>
        <taxon>Stramenopiles</taxon>
        <taxon>Oomycota</taxon>
        <taxon>Saprolegniomycetes</taxon>
        <taxon>Saprolegniales</taxon>
        <taxon>Verrucalvaceae</taxon>
        <taxon>Aphanomyces</taxon>
    </lineage>
</organism>
<reference evidence="2 3" key="1">
    <citation type="submission" date="2019-07" db="EMBL/GenBank/DDBJ databases">
        <title>Genomics analysis of Aphanomyces spp. identifies a new class of oomycete effector associated with host adaptation.</title>
        <authorList>
            <person name="Gaulin E."/>
        </authorList>
    </citation>
    <scope>NUCLEOTIDE SEQUENCE [LARGE SCALE GENOMIC DNA]</scope>
    <source>
        <strain evidence="2 3">ATCC 201684</strain>
    </source>
</reference>
<dbReference type="AlphaFoldDB" id="A0A6G0XJM0"/>
<keyword evidence="3" id="KW-1185">Reference proteome</keyword>
<keyword evidence="1" id="KW-0472">Membrane</keyword>
<name>A0A6G0XJM0_9STRA</name>
<gene>
    <name evidence="2" type="ORF">Ae201684_003945</name>
</gene>
<comment type="caution">
    <text evidence="2">The sequence shown here is derived from an EMBL/GenBank/DDBJ whole genome shotgun (WGS) entry which is preliminary data.</text>
</comment>
<dbReference type="VEuPathDB" id="FungiDB:AeMF1_010264"/>
<proteinExistence type="predicted"/>
<evidence type="ECO:0000256" key="1">
    <source>
        <dbReference type="SAM" id="Phobius"/>
    </source>
</evidence>